<comment type="caution">
    <text evidence="3">The sequence shown here is derived from an EMBL/GenBank/DDBJ whole genome shotgun (WGS) entry which is preliminary data.</text>
</comment>
<dbReference type="Proteomes" id="UP000662200">
    <property type="component" value="Unassembled WGS sequence"/>
</dbReference>
<evidence type="ECO:0000259" key="2">
    <source>
        <dbReference type="SMART" id="SM00563"/>
    </source>
</evidence>
<evidence type="ECO:0000256" key="1">
    <source>
        <dbReference type="SAM" id="MobiDB-lite"/>
    </source>
</evidence>
<reference evidence="3" key="1">
    <citation type="journal article" date="2014" name="Int. J. Syst. Evol. Microbiol.">
        <title>Complete genome sequence of Corynebacterium casei LMG S-19264T (=DSM 44701T), isolated from a smear-ripened cheese.</title>
        <authorList>
            <consortium name="US DOE Joint Genome Institute (JGI-PGF)"/>
            <person name="Walter F."/>
            <person name="Albersmeier A."/>
            <person name="Kalinowski J."/>
            <person name="Ruckert C."/>
        </authorList>
    </citation>
    <scope>NUCLEOTIDE SEQUENCE</scope>
    <source>
        <strain evidence="3">JCM 3091</strain>
    </source>
</reference>
<dbReference type="RefSeq" id="WP_189112153.1">
    <property type="nucleotide sequence ID" value="NZ_BMQC01000001.1"/>
</dbReference>
<dbReference type="SMART" id="SM00563">
    <property type="entry name" value="PlsC"/>
    <property type="match status" value="1"/>
</dbReference>
<organism evidence="3 4">
    <name type="scientific">Pilimelia terevasa</name>
    <dbReference type="NCBI Taxonomy" id="53372"/>
    <lineage>
        <taxon>Bacteria</taxon>
        <taxon>Bacillati</taxon>
        <taxon>Actinomycetota</taxon>
        <taxon>Actinomycetes</taxon>
        <taxon>Micromonosporales</taxon>
        <taxon>Micromonosporaceae</taxon>
        <taxon>Pilimelia</taxon>
    </lineage>
</organism>
<dbReference type="CDD" id="cd07989">
    <property type="entry name" value="LPLAT_AGPAT-like"/>
    <property type="match status" value="1"/>
</dbReference>
<feature type="domain" description="Phospholipid/glycerol acyltransferase" evidence="2">
    <location>
        <begin position="34"/>
        <end position="136"/>
    </location>
</feature>
<protein>
    <recommendedName>
        <fullName evidence="2">Phospholipid/glycerol acyltransferase domain-containing protein</fullName>
    </recommendedName>
</protein>
<name>A0A8J3BG22_9ACTN</name>
<reference evidence="3" key="2">
    <citation type="submission" date="2020-09" db="EMBL/GenBank/DDBJ databases">
        <authorList>
            <person name="Sun Q."/>
            <person name="Ohkuma M."/>
        </authorList>
    </citation>
    <scope>NUCLEOTIDE SEQUENCE</scope>
    <source>
        <strain evidence="3">JCM 3091</strain>
    </source>
</reference>
<dbReference type="EMBL" id="BMQC01000001">
    <property type="protein sequence ID" value="GGK12429.1"/>
    <property type="molecule type" value="Genomic_DNA"/>
</dbReference>
<accession>A0A8J3BG22</accession>
<proteinExistence type="predicted"/>
<dbReference type="AlphaFoldDB" id="A0A8J3BG22"/>
<sequence length="221" mass="23706">MREDADVIGWLARRMVRRGLRGIWLHGAVPAGPVVWAANHHCWWDPFVALAALGRPGSPMLSPANAARYRFVRTLGGFAADEPRRGLALLRAGRSLVVYPEGELRPPGPPGPLSRGAAWLADRGGVPLVAAATRIVLRGHQSAEAYVRLSTVADAPAARTRPERPARVAAATAALASRLDADLAALDELIRRTDPRAPVPDFRPAAPGRRSTEELIGGWAR</sequence>
<evidence type="ECO:0000313" key="3">
    <source>
        <dbReference type="EMBL" id="GGK12429.1"/>
    </source>
</evidence>
<gene>
    <name evidence="3" type="ORF">GCM10010124_01170</name>
</gene>
<keyword evidence="4" id="KW-1185">Reference proteome</keyword>
<dbReference type="SUPFAM" id="SSF69593">
    <property type="entry name" value="Glycerol-3-phosphate (1)-acyltransferase"/>
    <property type="match status" value="1"/>
</dbReference>
<feature type="region of interest" description="Disordered" evidence="1">
    <location>
        <begin position="197"/>
        <end position="221"/>
    </location>
</feature>
<evidence type="ECO:0000313" key="4">
    <source>
        <dbReference type="Proteomes" id="UP000662200"/>
    </source>
</evidence>
<dbReference type="GO" id="GO:0016746">
    <property type="term" value="F:acyltransferase activity"/>
    <property type="evidence" value="ECO:0007669"/>
    <property type="project" value="InterPro"/>
</dbReference>
<dbReference type="InterPro" id="IPR002123">
    <property type="entry name" value="Plipid/glycerol_acylTrfase"/>
</dbReference>